<dbReference type="EMBL" id="CP016908">
    <property type="protein sequence ID" value="APS00475.1"/>
    <property type="molecule type" value="Genomic_DNA"/>
</dbReference>
<gene>
    <name evidence="1" type="ORF">BCY86_07145</name>
</gene>
<dbReference type="Proteomes" id="UP000185544">
    <property type="component" value="Chromosome"/>
</dbReference>
<sequence>MPESKQQWVALEGRSLSSLFPYVYIQMESHELNQSAAIQLQADLVLILRISQRQAVYTPC</sequence>
<accession>A0A1L6MYI9</accession>
<dbReference type="STRING" id="1882918.BCY86_07145"/>
<evidence type="ECO:0000313" key="2">
    <source>
        <dbReference type="Proteomes" id="UP000185544"/>
    </source>
</evidence>
<protein>
    <submittedName>
        <fullName evidence="1">Uncharacterized protein</fullName>
    </submittedName>
</protein>
<proteinExistence type="predicted"/>
<reference evidence="1 2" key="1">
    <citation type="submission" date="2016-08" db="EMBL/GenBank/DDBJ databases">
        <title>Identification and validation of antigenic proteins from Pajaroellobacter abortibovis using de-novo genome sequence assembly and reverse vaccinology.</title>
        <authorList>
            <person name="Welly B.T."/>
            <person name="Miller M.R."/>
            <person name="Stott J.L."/>
            <person name="Blanchard M.T."/>
            <person name="Islas-Trejo A.D."/>
            <person name="O'Rourke S.M."/>
            <person name="Young A.E."/>
            <person name="Medrano J.F."/>
            <person name="Van Eenennaam A.L."/>
        </authorList>
    </citation>
    <scope>NUCLEOTIDE SEQUENCE [LARGE SCALE GENOMIC DNA]</scope>
    <source>
        <strain evidence="1 2">BTF92-0548A/99-0131</strain>
    </source>
</reference>
<evidence type="ECO:0000313" key="1">
    <source>
        <dbReference type="EMBL" id="APS00475.1"/>
    </source>
</evidence>
<dbReference type="KEGG" id="pabo:BCY86_07145"/>
<keyword evidence="2" id="KW-1185">Reference proteome</keyword>
<dbReference type="AlphaFoldDB" id="A0A1L6MYI9"/>
<name>A0A1L6MYI9_9BACT</name>
<organism evidence="1 2">
    <name type="scientific">Pajaroellobacter abortibovis</name>
    <dbReference type="NCBI Taxonomy" id="1882918"/>
    <lineage>
        <taxon>Bacteria</taxon>
        <taxon>Pseudomonadati</taxon>
        <taxon>Myxococcota</taxon>
        <taxon>Polyangia</taxon>
        <taxon>Polyangiales</taxon>
        <taxon>Polyangiaceae</taxon>
    </lineage>
</organism>